<reference evidence="2 3" key="1">
    <citation type="submission" date="2017-08" db="EMBL/GenBank/DDBJ databases">
        <title>WGS of Clinical strains of the CDC Group NO-1 linked to zoonotic infections in humans.</title>
        <authorList>
            <person name="Bernier A.-M."/>
            <person name="Bernard K."/>
        </authorList>
    </citation>
    <scope>NUCLEOTIDE SEQUENCE [LARGE SCALE GENOMIC DNA]</scope>
    <source>
        <strain evidence="2 3">NML03-0146</strain>
    </source>
</reference>
<dbReference type="EMBL" id="NSJF01000003">
    <property type="protein sequence ID" value="PAT34707.1"/>
    <property type="molecule type" value="Genomic_DNA"/>
</dbReference>
<sequence length="268" mass="29140">MSHEVYDARRSRYVDVGDARLFVAEAGDPNGEPLLLLHGGLGDAYDFRRIVPELPQQLRLIALELRGQGRSSRGAAPLRYVQYQADVLAVLDQLQIASARVLGFSDGGIVGYRLAVHAPQRVRALVTVGSQWRLLPDDPSLPLLHGLNQADWQARFPAVVARYEAGNPQPDLGALIDDIRALWLDTDPATGYPGEQVRQISAPVLIACGDRDPYMPLDEALALRERIAGAGLLCLPFAGHGAHVEAKAAFLAAANAFLTHPEGRPRQR</sequence>
<dbReference type="PANTHER" id="PTHR43798">
    <property type="entry name" value="MONOACYLGLYCEROL LIPASE"/>
    <property type="match status" value="1"/>
</dbReference>
<keyword evidence="2" id="KW-0378">Hydrolase</keyword>
<dbReference type="InterPro" id="IPR050266">
    <property type="entry name" value="AB_hydrolase_sf"/>
</dbReference>
<evidence type="ECO:0000313" key="2">
    <source>
        <dbReference type="EMBL" id="PAT34707.1"/>
    </source>
</evidence>
<dbReference type="GO" id="GO:0016020">
    <property type="term" value="C:membrane"/>
    <property type="evidence" value="ECO:0007669"/>
    <property type="project" value="TreeGrafter"/>
</dbReference>
<dbReference type="PANTHER" id="PTHR43798:SF33">
    <property type="entry name" value="HYDROLASE, PUTATIVE (AFU_ORTHOLOGUE AFUA_2G14860)-RELATED"/>
    <property type="match status" value="1"/>
</dbReference>
<dbReference type="Gene3D" id="3.40.50.1820">
    <property type="entry name" value="alpha/beta hydrolase"/>
    <property type="match status" value="1"/>
</dbReference>
<dbReference type="GO" id="GO:0047372">
    <property type="term" value="F:monoacylglycerol lipase activity"/>
    <property type="evidence" value="ECO:0007669"/>
    <property type="project" value="TreeGrafter"/>
</dbReference>
<dbReference type="RefSeq" id="WP_095549764.1">
    <property type="nucleotide sequence ID" value="NZ_NSJF01000003.1"/>
</dbReference>
<dbReference type="SUPFAM" id="SSF53474">
    <property type="entry name" value="alpha/beta-Hydrolases"/>
    <property type="match status" value="1"/>
</dbReference>
<protein>
    <submittedName>
        <fullName evidence="2">Alpha/beta hydrolase</fullName>
    </submittedName>
</protein>
<comment type="caution">
    <text evidence="2">The sequence shown here is derived from an EMBL/GenBank/DDBJ whole genome shotgun (WGS) entry which is preliminary data.</text>
</comment>
<dbReference type="Pfam" id="PF00561">
    <property type="entry name" value="Abhydrolase_1"/>
    <property type="match status" value="1"/>
</dbReference>
<dbReference type="InterPro" id="IPR000073">
    <property type="entry name" value="AB_hydrolase_1"/>
</dbReference>
<feature type="domain" description="AB hydrolase-1" evidence="1">
    <location>
        <begin position="33"/>
        <end position="181"/>
    </location>
</feature>
<evidence type="ECO:0000259" key="1">
    <source>
        <dbReference type="Pfam" id="PF00561"/>
    </source>
</evidence>
<dbReference type="AlphaFoldDB" id="A0A2A2AAA7"/>
<dbReference type="InterPro" id="IPR029058">
    <property type="entry name" value="AB_hydrolase_fold"/>
</dbReference>
<accession>A0A2A2AAA7</accession>
<dbReference type="GO" id="GO:0046464">
    <property type="term" value="P:acylglycerol catabolic process"/>
    <property type="evidence" value="ECO:0007669"/>
    <property type="project" value="TreeGrafter"/>
</dbReference>
<organism evidence="2 3">
    <name type="scientific">Vandammella animalimorsus</name>
    <dbReference type="NCBI Taxonomy" id="2029117"/>
    <lineage>
        <taxon>Bacteria</taxon>
        <taxon>Pseudomonadati</taxon>
        <taxon>Pseudomonadota</taxon>
        <taxon>Betaproteobacteria</taxon>
        <taxon>Burkholderiales</taxon>
        <taxon>Comamonadaceae</taxon>
        <taxon>Vandammella</taxon>
    </lineage>
</organism>
<proteinExistence type="predicted"/>
<name>A0A2A2AAA7_9BURK</name>
<gene>
    <name evidence="2" type="ORF">CK620_07435</name>
</gene>
<evidence type="ECO:0000313" key="3">
    <source>
        <dbReference type="Proteomes" id="UP000217999"/>
    </source>
</evidence>
<dbReference type="Proteomes" id="UP000217999">
    <property type="component" value="Unassembled WGS sequence"/>
</dbReference>